<organism evidence="2 3">
    <name type="scientific">Planoprotostelium fungivorum</name>
    <dbReference type="NCBI Taxonomy" id="1890364"/>
    <lineage>
        <taxon>Eukaryota</taxon>
        <taxon>Amoebozoa</taxon>
        <taxon>Evosea</taxon>
        <taxon>Variosea</taxon>
        <taxon>Cavosteliida</taxon>
        <taxon>Cavosteliaceae</taxon>
        <taxon>Planoprotostelium</taxon>
    </lineage>
</organism>
<feature type="region of interest" description="Disordered" evidence="1">
    <location>
        <begin position="70"/>
        <end position="97"/>
    </location>
</feature>
<gene>
    <name evidence="2" type="ORF">PROFUN_01853</name>
</gene>
<reference evidence="2 3" key="1">
    <citation type="journal article" date="2018" name="Genome Biol. Evol.">
        <title>Multiple Roots of Fruiting Body Formation in Amoebozoa.</title>
        <authorList>
            <person name="Hillmann F."/>
            <person name="Forbes G."/>
            <person name="Novohradska S."/>
            <person name="Ferling I."/>
            <person name="Riege K."/>
            <person name="Groth M."/>
            <person name="Westermann M."/>
            <person name="Marz M."/>
            <person name="Spaller T."/>
            <person name="Winckler T."/>
            <person name="Schaap P."/>
            <person name="Glockner G."/>
        </authorList>
    </citation>
    <scope>NUCLEOTIDE SEQUENCE [LARGE SCALE GENOMIC DNA]</scope>
    <source>
        <strain evidence="2 3">Jena</strain>
    </source>
</reference>
<dbReference type="InterPro" id="IPR011989">
    <property type="entry name" value="ARM-like"/>
</dbReference>
<accession>A0A2P6NYU5</accession>
<name>A0A2P6NYU5_9EUKA</name>
<evidence type="ECO:0000256" key="1">
    <source>
        <dbReference type="SAM" id="MobiDB-lite"/>
    </source>
</evidence>
<comment type="caution">
    <text evidence="2">The sequence shown here is derived from an EMBL/GenBank/DDBJ whole genome shotgun (WGS) entry which is preliminary data.</text>
</comment>
<protein>
    <submittedName>
        <fullName evidence="2">Uncharacterized protein</fullName>
    </submittedName>
</protein>
<evidence type="ECO:0000313" key="3">
    <source>
        <dbReference type="Proteomes" id="UP000241769"/>
    </source>
</evidence>
<dbReference type="SUPFAM" id="SSF48371">
    <property type="entry name" value="ARM repeat"/>
    <property type="match status" value="1"/>
</dbReference>
<keyword evidence="3" id="KW-1185">Reference proteome</keyword>
<sequence>MFARPVAGFLLSRPCTSHSTSPLRRVGFFNHLIVNTKEKEDHLNHVTQHILNRIQRKKIEENLAAIPLDHSESSIEPKRKESTPKKPTRPKNEGEDHFNAKHAVLNAYTDKKSIDMALFCSTVQEKTVSVAPHYTCRSLQLYKNYIRDWDEVKLEYRIPGIGCVDVGFIKEKVVGVIEVLNTSVMDPAKVAGLNMLRIPWMEIKSSYLLGGNWDPQAPQAPVKTSSGTKYCALCGGGKEHTVNFKRITGALDIFLDKPQMYRMTFSTYENEGKTHVLVVDLCKTIGSEDFFFSSISLSAARNLDDLQEAQEDYIEDVKRLWAERNVIVRDALSWPGLSKEEAVTGQSVDAKRIPNCPTIWRNLRRSIPWKMRWHFKQWRLQMLCAGIIPCTNPKKKIKREASTVTSTSCHISGHWVHSVERQNSPTIYMSFMSHHRVAAVVAPVSDGVSPTMSSRNGVIEVSHSSDDRTIEGKMRQMNVPLLTRAILLYQQPLIQLAALQELTDRFQCQDIFEDFHQVSGVECVVDVLQYLDRPESNHLEKSIRNNVVFYVLKLACILTSNGSAIQIIQESNGVFFLLSLLNSYKEGLSSGDDHSISIIGFIGDIITDLSRDNECRDSLLNQDAVKSLLDVVQSGTQLMQKFEVDAFEMMLLRETLPKLLEALLSLADDRDEFVTAVVWLLKLLDELKNSSVDILHLLAKVMSNERVRAKFMSVNGTSLMRGLIMMESDMRSEMITVILSVLGQLCADGPGIFNLLQNEIVSKILELMMIIDTLPQETVISALTILATISAEEEYVSALKELETLKEMFGPFEWAPHDLTMAIVLEIIANLLVDSSQSTIFVEVGAGEMLLRMMEKWTKDSTFFHENLPVLDQALRCVHSLVLQPTFLDVFCVSPFMNDYCDELSKCTDSHNPLSAPLTQQAVVGLIASLVQTNENEKNLPLYLRLLRLDHPLILSATLSTFIYLCSDPLVVNVLNEYEHMEIIQHSLHSSDESVSHEADHLHRLLTGDTQDPVTSTEEDMLSSNIRQMRVVNHMQKCVLSTMEAVISGDKTVIIRECRAMAAASIQYTQDAVESGIPEIRVAVIPPLIKNIVAGVRAVLEARQSGEDDEPQLVKLASLLEELKRIDDDLLSRDGEEGRKTTPRSNRISIAAARSLSTSGSSDSLTIGLVASDFHPIMQNFINSLERREVDAKPLTADFKEMIRSIIHVTNEMNALESVSDIKDWEELSNRCGKMRDTLSQVISAFRDFSTTEKMSKFSKWLLLLNVELKAIDQTSQLVLKARDEQDIRIRRATFIAVGTDDVWVKCFFLNTTKMLKLSASDFASRSILMEKIYSKYPPGVLKLEDMCMTYRRSRKFVPLESDQDVTYSIEDHTISPPGTKYEIVIHLKTRKQGGGVLLRNATQAFAKSVNKDNVVMANTINRLAEDYQKSAHYQVQLGTTTTLISCSLEMTTYPSIRSGNNHTAAPSDHHKHSTLRFDHIIHKQSTITPRPLCLTTISTFFRNQTTP</sequence>
<evidence type="ECO:0000313" key="2">
    <source>
        <dbReference type="EMBL" id="PRP89133.1"/>
    </source>
</evidence>
<proteinExistence type="predicted"/>
<dbReference type="Proteomes" id="UP000241769">
    <property type="component" value="Unassembled WGS sequence"/>
</dbReference>
<dbReference type="Gene3D" id="1.25.10.10">
    <property type="entry name" value="Leucine-rich Repeat Variant"/>
    <property type="match status" value="2"/>
</dbReference>
<dbReference type="EMBL" id="MDYQ01000005">
    <property type="protein sequence ID" value="PRP89133.1"/>
    <property type="molecule type" value="Genomic_DNA"/>
</dbReference>
<dbReference type="InterPro" id="IPR016024">
    <property type="entry name" value="ARM-type_fold"/>
</dbReference>
<dbReference type="InParanoid" id="A0A2P6NYU5"/>